<dbReference type="Proteomes" id="UP000265882">
    <property type="component" value="Unassembled WGS sequence"/>
</dbReference>
<name>A0A3A4P6D5_ABYX5</name>
<comment type="caution">
    <text evidence="2">The sequence shown here is derived from an EMBL/GenBank/DDBJ whole genome shotgun (WGS) entry which is preliminary data.</text>
</comment>
<dbReference type="PANTHER" id="PTHR42983:SF1">
    <property type="entry name" value="IRON-MOLYBDENUM PROTEIN"/>
    <property type="match status" value="1"/>
</dbReference>
<organism evidence="2 3">
    <name type="scientific">Abyssobacteria bacterium (strain SURF_5)</name>
    <dbReference type="NCBI Taxonomy" id="2093360"/>
    <lineage>
        <taxon>Bacteria</taxon>
        <taxon>Pseudomonadati</taxon>
        <taxon>Candidatus Hydrogenedentota</taxon>
        <taxon>Candidatus Abyssobacteria</taxon>
    </lineage>
</organism>
<proteinExistence type="predicted"/>
<evidence type="ECO:0000313" key="3">
    <source>
        <dbReference type="Proteomes" id="UP000265882"/>
    </source>
</evidence>
<dbReference type="InterPro" id="IPR033913">
    <property type="entry name" value="MTH1175_dom"/>
</dbReference>
<sequence>MKIALPSVNDMVDGHFGHCESFTVFTVDENNRIVKEERLVPPPGCGCKSNIVPQLSALGVKVMLAGNMGQGAVNMLEAHGISVVRGCQGPLKKVVEAWLAGQIADSGLGCSEHGDHGCHDNN</sequence>
<dbReference type="EMBL" id="QZKU01000013">
    <property type="protein sequence ID" value="RJP26056.1"/>
    <property type="molecule type" value="Genomic_DNA"/>
</dbReference>
<protein>
    <submittedName>
        <fullName evidence="2">Dinitrogenase iron-molybdenum cofactor biosynthesis protein</fullName>
    </submittedName>
</protein>
<evidence type="ECO:0000259" key="1">
    <source>
        <dbReference type="Pfam" id="PF02579"/>
    </source>
</evidence>
<reference evidence="2 3" key="1">
    <citation type="journal article" date="2017" name="ISME J.">
        <title>Energy and carbon metabolisms in a deep terrestrial subsurface fluid microbial community.</title>
        <authorList>
            <person name="Momper L."/>
            <person name="Jungbluth S.P."/>
            <person name="Lee M.D."/>
            <person name="Amend J.P."/>
        </authorList>
    </citation>
    <scope>NUCLEOTIDE SEQUENCE [LARGE SCALE GENOMIC DNA]</scope>
    <source>
        <strain evidence="2">SURF_5</strain>
    </source>
</reference>
<gene>
    <name evidence="2" type="ORF">C4520_01115</name>
</gene>
<dbReference type="Gene3D" id="3.30.420.130">
    <property type="entry name" value="Dinitrogenase iron-molybdenum cofactor biosynthesis domain"/>
    <property type="match status" value="1"/>
</dbReference>
<evidence type="ECO:0000313" key="2">
    <source>
        <dbReference type="EMBL" id="RJP26056.1"/>
    </source>
</evidence>
<dbReference type="Pfam" id="PF02579">
    <property type="entry name" value="Nitro_FeMo-Co"/>
    <property type="match status" value="1"/>
</dbReference>
<feature type="domain" description="Dinitrogenase iron-molybdenum cofactor biosynthesis" evidence="1">
    <location>
        <begin position="10"/>
        <end position="99"/>
    </location>
</feature>
<dbReference type="InterPro" id="IPR036105">
    <property type="entry name" value="DiNase_FeMo-co_biosyn_sf"/>
</dbReference>
<dbReference type="InterPro" id="IPR003731">
    <property type="entry name" value="Di-Nase_FeMo-co_biosynth"/>
</dbReference>
<accession>A0A3A4P6D5</accession>
<dbReference type="PANTHER" id="PTHR42983">
    <property type="entry name" value="DINITROGENASE IRON-MOLYBDENUM COFACTOR PROTEIN-RELATED"/>
    <property type="match status" value="1"/>
</dbReference>
<dbReference type="SUPFAM" id="SSF53146">
    <property type="entry name" value="Nitrogenase accessory factor-like"/>
    <property type="match status" value="1"/>
</dbReference>
<dbReference type="CDD" id="cd00851">
    <property type="entry name" value="MTH1175"/>
    <property type="match status" value="1"/>
</dbReference>
<dbReference type="AlphaFoldDB" id="A0A3A4P6D5"/>